<keyword evidence="2" id="KW-1185">Reference proteome</keyword>
<evidence type="ECO:0000313" key="1">
    <source>
        <dbReference type="EMBL" id="OWK27804.1"/>
    </source>
</evidence>
<dbReference type="AlphaFoldDB" id="A0A2D0A4I5"/>
<proteinExistence type="predicted"/>
<name>A0A2D0A4I5_9SPHN</name>
<evidence type="ECO:0000313" key="2">
    <source>
        <dbReference type="Proteomes" id="UP000197290"/>
    </source>
</evidence>
<comment type="caution">
    <text evidence="1">The sequence shown here is derived from an EMBL/GenBank/DDBJ whole genome shotgun (WGS) entry which is preliminary data.</text>
</comment>
<dbReference type="OrthoDB" id="9984497at2"/>
<dbReference type="EMBL" id="NBBI01000009">
    <property type="protein sequence ID" value="OWK27804.1"/>
    <property type="molecule type" value="Genomic_DNA"/>
</dbReference>
<organism evidence="1 2">
    <name type="scientific">Sphingomonas dokdonensis</name>
    <dbReference type="NCBI Taxonomy" id="344880"/>
    <lineage>
        <taxon>Bacteria</taxon>
        <taxon>Pseudomonadati</taxon>
        <taxon>Pseudomonadota</taxon>
        <taxon>Alphaproteobacteria</taxon>
        <taxon>Sphingomonadales</taxon>
        <taxon>Sphingomonadaceae</taxon>
        <taxon>Sphingomonas</taxon>
    </lineage>
</organism>
<reference evidence="1 2" key="1">
    <citation type="submission" date="2017-03" db="EMBL/GenBank/DDBJ databases">
        <title>Genome sequence of Sphingomonas dokdonensis DSM 21029.</title>
        <authorList>
            <person name="Poehlein A."/>
            <person name="Wuebbeler J.H."/>
            <person name="Steinbuechel A."/>
            <person name="Daniel R."/>
        </authorList>
    </citation>
    <scope>NUCLEOTIDE SEQUENCE [LARGE SCALE GENOMIC DNA]</scope>
    <source>
        <strain evidence="1 2">DSM 21029</strain>
    </source>
</reference>
<sequence>MSNDPVFDPVFNLTPAAGEGGTMRERAGYLFDGWSYEPLTIDRSRAARAGEPQRKVHARR</sequence>
<dbReference type="RefSeq" id="WP_088368369.1">
    <property type="nucleotide sequence ID" value="NZ_NBBI01000009.1"/>
</dbReference>
<accession>A0A2D0A4I5</accession>
<protein>
    <submittedName>
        <fullName evidence="1">Uncharacterized protein</fullName>
    </submittedName>
</protein>
<gene>
    <name evidence="1" type="ORF">SPDO_30440</name>
</gene>
<dbReference type="Proteomes" id="UP000197290">
    <property type="component" value="Unassembled WGS sequence"/>
</dbReference>